<gene>
    <name evidence="1" type="ORF">DB30_04267</name>
</gene>
<dbReference type="InterPro" id="IPR029058">
    <property type="entry name" value="AB_hydrolase_fold"/>
</dbReference>
<evidence type="ECO:0000313" key="1">
    <source>
        <dbReference type="EMBL" id="KIG16648.1"/>
    </source>
</evidence>
<comment type="caution">
    <text evidence="1">The sequence shown here is derived from an EMBL/GenBank/DDBJ whole genome shotgun (WGS) entry which is preliminary data.</text>
</comment>
<sequence length="108" mass="11805">MEAPIATALTRPLAPLTLAVAVTLAAACSRPPPLQTEGFAAERSLYLSVADEVDIVESLRPLVAALDAHAPDDLTWWFEPMPDEHHHTIYHPATLRALRLIFGDDGRE</sequence>
<dbReference type="Proteomes" id="UP000031599">
    <property type="component" value="Unassembled WGS sequence"/>
</dbReference>
<proteinExistence type="predicted"/>
<evidence type="ECO:0000313" key="2">
    <source>
        <dbReference type="Proteomes" id="UP000031599"/>
    </source>
</evidence>
<dbReference type="EMBL" id="JMCC02000034">
    <property type="protein sequence ID" value="KIG16648.1"/>
    <property type="molecule type" value="Genomic_DNA"/>
</dbReference>
<accession>A0A0C1ZZQ2</accession>
<reference evidence="1 2" key="1">
    <citation type="submission" date="2014-12" db="EMBL/GenBank/DDBJ databases">
        <title>Genome assembly of Enhygromyxa salina DSM 15201.</title>
        <authorList>
            <person name="Sharma G."/>
            <person name="Subramanian S."/>
        </authorList>
    </citation>
    <scope>NUCLEOTIDE SEQUENCE [LARGE SCALE GENOMIC DNA]</scope>
    <source>
        <strain evidence="1 2">DSM 15201</strain>
    </source>
</reference>
<name>A0A0C1ZZQ2_9BACT</name>
<dbReference type="Gene3D" id="3.40.50.1820">
    <property type="entry name" value="alpha/beta hydrolase"/>
    <property type="match status" value="1"/>
</dbReference>
<organism evidence="1 2">
    <name type="scientific">Enhygromyxa salina</name>
    <dbReference type="NCBI Taxonomy" id="215803"/>
    <lineage>
        <taxon>Bacteria</taxon>
        <taxon>Pseudomonadati</taxon>
        <taxon>Myxococcota</taxon>
        <taxon>Polyangia</taxon>
        <taxon>Nannocystales</taxon>
        <taxon>Nannocystaceae</taxon>
        <taxon>Enhygromyxa</taxon>
    </lineage>
</organism>
<dbReference type="RefSeq" id="WP_052549323.1">
    <property type="nucleotide sequence ID" value="NZ_JMCC02000034.1"/>
</dbReference>
<protein>
    <submittedName>
        <fullName evidence="1">Uncharacterized protein</fullName>
    </submittedName>
</protein>
<dbReference type="AlphaFoldDB" id="A0A0C1ZZQ2"/>